<keyword evidence="4" id="KW-1185">Reference proteome</keyword>
<comment type="caution">
    <text evidence="3">The sequence shown here is derived from an EMBL/GenBank/DDBJ whole genome shotgun (WGS) entry which is preliminary data.</text>
</comment>
<sequence length="291" mass="30422">MTPLIAVPEASAGIVDWASQATKVTIEARQGYDFYSAGGTGRCTIAYNDHVSRTSLTAAHCGVFGEDVFLKDSSGRKVKAGTLEPSLSFDRDATSNDWAVIKWDPSVNLGDNSFSGDAIVPLEDLVMGDTLCVRGSSSHGTTDKVSCAPYVGNVNNSVFFENTAGKPGDSGGTVFVPGKGFVGIYSGATEFYDAEGTRRKIERASLPSDGPDITMRQLNHFLDVYLEGAFRISATEMRVVPLGSVVEAATTASDEVNSPTVGRGGIVGIVVAVLAIVLMAAGGAMFMAAAR</sequence>
<dbReference type="EMBL" id="JADOUE010000001">
    <property type="protein sequence ID" value="MBG6121334.1"/>
    <property type="molecule type" value="Genomic_DNA"/>
</dbReference>
<feature type="domain" description="Peptidase S1" evidence="2">
    <location>
        <begin position="55"/>
        <end position="188"/>
    </location>
</feature>
<feature type="transmembrane region" description="Helical" evidence="1">
    <location>
        <begin position="266"/>
        <end position="290"/>
    </location>
</feature>
<proteinExistence type="predicted"/>
<keyword evidence="1" id="KW-1133">Transmembrane helix</keyword>
<evidence type="ECO:0000313" key="4">
    <source>
        <dbReference type="Proteomes" id="UP000658613"/>
    </source>
</evidence>
<name>A0A931GXE1_9CORY</name>
<dbReference type="InterPro" id="IPR001254">
    <property type="entry name" value="Trypsin_dom"/>
</dbReference>
<keyword evidence="1" id="KW-0472">Membrane</keyword>
<dbReference type="SUPFAM" id="SSF50494">
    <property type="entry name" value="Trypsin-like serine proteases"/>
    <property type="match status" value="1"/>
</dbReference>
<reference evidence="3" key="1">
    <citation type="submission" date="2020-11" db="EMBL/GenBank/DDBJ databases">
        <title>Sequencing the genomes of 1000 actinobacteria strains.</title>
        <authorList>
            <person name="Klenk H.-P."/>
        </authorList>
    </citation>
    <scope>NUCLEOTIDE SEQUENCE</scope>
    <source>
        <strain evidence="3">DSM 45632</strain>
    </source>
</reference>
<protein>
    <recommendedName>
        <fullName evidence="2">Peptidase S1 domain-containing protein</fullName>
    </recommendedName>
</protein>
<dbReference type="GO" id="GO:0006508">
    <property type="term" value="P:proteolysis"/>
    <property type="evidence" value="ECO:0007669"/>
    <property type="project" value="InterPro"/>
</dbReference>
<dbReference type="InterPro" id="IPR043504">
    <property type="entry name" value="Peptidase_S1_PA_chymotrypsin"/>
</dbReference>
<organism evidence="3 4">
    <name type="scientific">Corynebacterium aquatimens</name>
    <dbReference type="NCBI Taxonomy" id="1190508"/>
    <lineage>
        <taxon>Bacteria</taxon>
        <taxon>Bacillati</taxon>
        <taxon>Actinomycetota</taxon>
        <taxon>Actinomycetes</taxon>
        <taxon>Mycobacteriales</taxon>
        <taxon>Corynebacteriaceae</taxon>
        <taxon>Corynebacterium</taxon>
    </lineage>
</organism>
<dbReference type="Gene3D" id="2.40.10.10">
    <property type="entry name" value="Trypsin-like serine proteases"/>
    <property type="match status" value="2"/>
</dbReference>
<dbReference type="Pfam" id="PF00089">
    <property type="entry name" value="Trypsin"/>
    <property type="match status" value="1"/>
</dbReference>
<dbReference type="AlphaFoldDB" id="A0A931GXE1"/>
<keyword evidence="1" id="KW-0812">Transmembrane</keyword>
<dbReference type="InterPro" id="IPR009003">
    <property type="entry name" value="Peptidase_S1_PA"/>
</dbReference>
<evidence type="ECO:0000256" key="1">
    <source>
        <dbReference type="SAM" id="Phobius"/>
    </source>
</evidence>
<dbReference type="Proteomes" id="UP000658613">
    <property type="component" value="Unassembled WGS sequence"/>
</dbReference>
<accession>A0A931GXE1</accession>
<evidence type="ECO:0000313" key="3">
    <source>
        <dbReference type="EMBL" id="MBG6121334.1"/>
    </source>
</evidence>
<evidence type="ECO:0000259" key="2">
    <source>
        <dbReference type="Pfam" id="PF00089"/>
    </source>
</evidence>
<dbReference type="RefSeq" id="WP_196823911.1">
    <property type="nucleotide sequence ID" value="NZ_CP046980.1"/>
</dbReference>
<dbReference type="GO" id="GO:0004252">
    <property type="term" value="F:serine-type endopeptidase activity"/>
    <property type="evidence" value="ECO:0007669"/>
    <property type="project" value="InterPro"/>
</dbReference>
<gene>
    <name evidence="3" type="ORF">IW254_000303</name>
</gene>